<protein>
    <submittedName>
        <fullName evidence="1">Uncharacterized protein</fullName>
    </submittedName>
</protein>
<keyword evidence="2" id="KW-1185">Reference proteome</keyword>
<dbReference type="AlphaFoldDB" id="A0A1I3FVT3"/>
<dbReference type="STRING" id="1114924.SAMN05216258_104547"/>
<evidence type="ECO:0000313" key="2">
    <source>
        <dbReference type="Proteomes" id="UP000199377"/>
    </source>
</evidence>
<name>A0A1I3FVT3_9RHOB</name>
<dbReference type="RefSeq" id="WP_092859812.1">
    <property type="nucleotide sequence ID" value="NZ_FOQH01000004.1"/>
</dbReference>
<accession>A0A1I3FVT3</accession>
<dbReference type="Proteomes" id="UP000199377">
    <property type="component" value="Unassembled WGS sequence"/>
</dbReference>
<sequence length="111" mass="12714">MTEWNTETEYRTRDGRVARFVGLSPDGTPVFAVLIAGNAWEVGVRRRDGKFHVGVDCPGDILPPRRGVWVLWNQATDRAVEFTYACNDAPRLKTENPQYEWRFFIGAEDQP</sequence>
<evidence type="ECO:0000313" key="1">
    <source>
        <dbReference type="EMBL" id="SFI15257.1"/>
    </source>
</evidence>
<dbReference type="OrthoDB" id="7281829at2"/>
<proteinExistence type="predicted"/>
<dbReference type="EMBL" id="FOQH01000004">
    <property type="protein sequence ID" value="SFI15257.1"/>
    <property type="molecule type" value="Genomic_DNA"/>
</dbReference>
<organism evidence="1 2">
    <name type="scientific">Albimonas pacifica</name>
    <dbReference type="NCBI Taxonomy" id="1114924"/>
    <lineage>
        <taxon>Bacteria</taxon>
        <taxon>Pseudomonadati</taxon>
        <taxon>Pseudomonadota</taxon>
        <taxon>Alphaproteobacteria</taxon>
        <taxon>Rhodobacterales</taxon>
        <taxon>Paracoccaceae</taxon>
        <taxon>Albimonas</taxon>
    </lineage>
</organism>
<reference evidence="1 2" key="1">
    <citation type="submission" date="2016-10" db="EMBL/GenBank/DDBJ databases">
        <authorList>
            <person name="de Groot N.N."/>
        </authorList>
    </citation>
    <scope>NUCLEOTIDE SEQUENCE [LARGE SCALE GENOMIC DNA]</scope>
    <source>
        <strain evidence="1 2">CGMCC 1.11030</strain>
    </source>
</reference>
<gene>
    <name evidence="1" type="ORF">SAMN05216258_104547</name>
</gene>